<dbReference type="PRINTS" id="PR00368">
    <property type="entry name" value="FADPNR"/>
</dbReference>
<reference evidence="5" key="1">
    <citation type="submission" date="2022-11" db="EMBL/GenBank/DDBJ databases">
        <title>Biodiversity and phylogenetic relationships of bacteria.</title>
        <authorList>
            <person name="Machado R.A.R."/>
            <person name="Bhat A."/>
            <person name="Loulou A."/>
            <person name="Kallel S."/>
        </authorList>
    </citation>
    <scope>NUCLEOTIDE SEQUENCE</scope>
    <source>
        <strain evidence="5">K-TC2</strain>
    </source>
</reference>
<dbReference type="RefSeq" id="WP_266339838.1">
    <property type="nucleotide sequence ID" value="NZ_JAPKNK010000007.1"/>
</dbReference>
<accession>A0A9X3IMU0</accession>
<feature type="domain" description="FAD/NAD(P)-binding" evidence="4">
    <location>
        <begin position="4"/>
        <end position="139"/>
    </location>
</feature>
<evidence type="ECO:0000313" key="6">
    <source>
        <dbReference type="Proteomes" id="UP001144805"/>
    </source>
</evidence>
<feature type="domain" description="FAD/NAD(P)-binding" evidence="4">
    <location>
        <begin position="183"/>
        <end position="284"/>
    </location>
</feature>
<name>A0A9X3IMU0_9HYPH</name>
<sequence length="302" mass="31614">MPHDAIIIGGSYAGLSAAMQLARAGRSVCVVDSDTPRNRFAAASHGFFGQDGAAPRAMIAQAREKLLAYPNVHFVGGTAIHAHAIPDGFAVDLGMGETLQAAKLVLAFGVVDELPDIPGLAGKWGKSVLHCPYCHGYEFKGRRLGALNVMEKSVHQALMLPDWGPTTFFLNGGAMPDADTLGQLQHRNVAIEPARVVALEGTETELSGVRLQDGRVVALDALFTGSRTRMASPIAEQLGCAFEEGILGPVILTDAMKMTTVPGVYAAGDIARGMHNATFASADGVMAGTSAHQALIFEPLAA</sequence>
<evidence type="ECO:0000313" key="5">
    <source>
        <dbReference type="EMBL" id="MCX5570876.1"/>
    </source>
</evidence>
<evidence type="ECO:0000259" key="4">
    <source>
        <dbReference type="Pfam" id="PF07992"/>
    </source>
</evidence>
<dbReference type="Pfam" id="PF07992">
    <property type="entry name" value="Pyr_redox_2"/>
    <property type="match status" value="2"/>
</dbReference>
<keyword evidence="3" id="KW-0560">Oxidoreductase</keyword>
<dbReference type="EMBL" id="JAPKNK010000007">
    <property type="protein sequence ID" value="MCX5570876.1"/>
    <property type="molecule type" value="Genomic_DNA"/>
</dbReference>
<dbReference type="AlphaFoldDB" id="A0A9X3IMU0"/>
<dbReference type="InterPro" id="IPR036188">
    <property type="entry name" value="FAD/NAD-bd_sf"/>
</dbReference>
<dbReference type="PANTHER" id="PTHR48105">
    <property type="entry name" value="THIOREDOXIN REDUCTASE 1-RELATED-RELATED"/>
    <property type="match status" value="1"/>
</dbReference>
<dbReference type="Proteomes" id="UP001144805">
    <property type="component" value="Unassembled WGS sequence"/>
</dbReference>
<evidence type="ECO:0000256" key="3">
    <source>
        <dbReference type="ARBA" id="ARBA00023002"/>
    </source>
</evidence>
<dbReference type="InterPro" id="IPR050097">
    <property type="entry name" value="Ferredoxin-NADP_redctase_2"/>
</dbReference>
<dbReference type="Gene3D" id="3.50.50.60">
    <property type="entry name" value="FAD/NAD(P)-binding domain"/>
    <property type="match status" value="2"/>
</dbReference>
<keyword evidence="2" id="KW-0285">Flavoprotein</keyword>
<organism evidence="5 6">
    <name type="scientific">Kaistia nematophila</name>
    <dbReference type="NCBI Taxonomy" id="2994654"/>
    <lineage>
        <taxon>Bacteria</taxon>
        <taxon>Pseudomonadati</taxon>
        <taxon>Pseudomonadota</taxon>
        <taxon>Alphaproteobacteria</taxon>
        <taxon>Hyphomicrobiales</taxon>
        <taxon>Kaistiaceae</taxon>
        <taxon>Kaistia</taxon>
    </lineage>
</organism>
<dbReference type="SUPFAM" id="SSF51905">
    <property type="entry name" value="FAD/NAD(P)-binding domain"/>
    <property type="match status" value="1"/>
</dbReference>
<keyword evidence="6" id="KW-1185">Reference proteome</keyword>
<comment type="caution">
    <text evidence="5">The sequence shown here is derived from an EMBL/GenBank/DDBJ whole genome shotgun (WGS) entry which is preliminary data.</text>
</comment>
<proteinExistence type="predicted"/>
<dbReference type="PRINTS" id="PR00469">
    <property type="entry name" value="PNDRDTASEII"/>
</dbReference>
<protein>
    <recommendedName>
        <fullName evidence="1">Thioredoxin reductase</fullName>
    </recommendedName>
</protein>
<gene>
    <name evidence="5" type="ORF">OSH07_16840</name>
</gene>
<dbReference type="InterPro" id="IPR023753">
    <property type="entry name" value="FAD/NAD-binding_dom"/>
</dbReference>
<evidence type="ECO:0000256" key="2">
    <source>
        <dbReference type="ARBA" id="ARBA00022630"/>
    </source>
</evidence>
<evidence type="ECO:0000256" key="1">
    <source>
        <dbReference type="ARBA" id="ARBA00018719"/>
    </source>
</evidence>
<dbReference type="GO" id="GO:0016491">
    <property type="term" value="F:oxidoreductase activity"/>
    <property type="evidence" value="ECO:0007669"/>
    <property type="project" value="UniProtKB-KW"/>
</dbReference>